<proteinExistence type="predicted"/>
<dbReference type="PANTHER" id="PTHR35526">
    <property type="entry name" value="ANTI-SIGMA-F FACTOR RSBW-RELATED"/>
    <property type="match status" value="1"/>
</dbReference>
<dbReference type="EMBL" id="JAAXKZ010000175">
    <property type="protein sequence ID" value="NMH95324.1"/>
    <property type="molecule type" value="Genomic_DNA"/>
</dbReference>
<keyword evidence="4" id="KW-0808">Transferase</keyword>
<evidence type="ECO:0000259" key="2">
    <source>
        <dbReference type="Pfam" id="PF13581"/>
    </source>
</evidence>
<dbReference type="PANTHER" id="PTHR35526:SF3">
    <property type="entry name" value="ANTI-SIGMA-F FACTOR RSBW"/>
    <property type="match status" value="1"/>
</dbReference>
<organism evidence="4 5">
    <name type="scientific">Pseudonocardia bannensis</name>
    <dbReference type="NCBI Taxonomy" id="630973"/>
    <lineage>
        <taxon>Bacteria</taxon>
        <taxon>Bacillati</taxon>
        <taxon>Actinomycetota</taxon>
        <taxon>Actinomycetes</taxon>
        <taxon>Pseudonocardiales</taxon>
        <taxon>Pseudonocardiaceae</taxon>
        <taxon>Pseudonocardia</taxon>
    </lineage>
</organism>
<evidence type="ECO:0000313" key="5">
    <source>
        <dbReference type="Proteomes" id="UP000586918"/>
    </source>
</evidence>
<dbReference type="Pfam" id="PF14417">
    <property type="entry name" value="MEDS"/>
    <property type="match status" value="1"/>
</dbReference>
<accession>A0A848DSZ4</accession>
<dbReference type="SUPFAM" id="SSF55874">
    <property type="entry name" value="ATPase domain of HSP90 chaperone/DNA topoisomerase II/histidine kinase"/>
    <property type="match status" value="1"/>
</dbReference>
<feature type="domain" description="MEDS" evidence="3">
    <location>
        <begin position="7"/>
        <end position="146"/>
    </location>
</feature>
<keyword evidence="1" id="KW-0723">Serine/threonine-protein kinase</keyword>
<reference evidence="4 5" key="1">
    <citation type="submission" date="2020-04" db="EMBL/GenBank/DDBJ databases">
        <authorList>
            <person name="Klaysubun C."/>
            <person name="Duangmal K."/>
            <person name="Lipun K."/>
        </authorList>
    </citation>
    <scope>NUCLEOTIDE SEQUENCE [LARGE SCALE GENOMIC DNA]</scope>
    <source>
        <strain evidence="4 5">DSM 45300</strain>
    </source>
</reference>
<sequence length="302" mass="31885">MTAGPLRHEGVLYRDLDDLVAAVAEPLAAAVRGDQAVGAIVDAPTERALRDRLGDAADAVVFQPPEEAFAEPAQTVVLRRVLEAARLPGTRRATVLGQHQPWMNTADVALWDAAFNVALAAIPMTLLCACPTAVTDASAVVRATHPALRSADGIRPNPGYREPLDVLRDHPPAEPEPLGPSTDETAFGAADLSALRHRMARHGERAGLADRIDDLVLAVSEIATNSIEHGAGSGLLRVWTAAGNVTCDVLDAGPFRPSLLGLVPPPLDGHRGRGLWTARLLCDRVHLWFSGAGTGVRLTVTA</sequence>
<feature type="domain" description="Histidine kinase/HSP90-like ATPase" evidence="2">
    <location>
        <begin position="190"/>
        <end position="299"/>
    </location>
</feature>
<dbReference type="AlphaFoldDB" id="A0A848DSZ4"/>
<dbReference type="RefSeq" id="WP_169415984.1">
    <property type="nucleotide sequence ID" value="NZ_JAAXKZ010000175.1"/>
</dbReference>
<dbReference type="InterPro" id="IPR025847">
    <property type="entry name" value="MEDS_domain"/>
</dbReference>
<keyword evidence="5" id="KW-1185">Reference proteome</keyword>
<dbReference type="Pfam" id="PF13581">
    <property type="entry name" value="HATPase_c_2"/>
    <property type="match status" value="1"/>
</dbReference>
<evidence type="ECO:0000313" key="4">
    <source>
        <dbReference type="EMBL" id="NMH95324.1"/>
    </source>
</evidence>
<dbReference type="Gene3D" id="3.30.565.10">
    <property type="entry name" value="Histidine kinase-like ATPase, C-terminal domain"/>
    <property type="match status" value="1"/>
</dbReference>
<protein>
    <submittedName>
        <fullName evidence="4">Sensor histidine kinase</fullName>
    </submittedName>
</protein>
<keyword evidence="4" id="KW-0418">Kinase</keyword>
<dbReference type="GO" id="GO:0004674">
    <property type="term" value="F:protein serine/threonine kinase activity"/>
    <property type="evidence" value="ECO:0007669"/>
    <property type="project" value="UniProtKB-KW"/>
</dbReference>
<dbReference type="InterPro" id="IPR003594">
    <property type="entry name" value="HATPase_dom"/>
</dbReference>
<dbReference type="CDD" id="cd16936">
    <property type="entry name" value="HATPase_RsbW-like"/>
    <property type="match status" value="1"/>
</dbReference>
<evidence type="ECO:0000256" key="1">
    <source>
        <dbReference type="ARBA" id="ARBA00022527"/>
    </source>
</evidence>
<dbReference type="InterPro" id="IPR050267">
    <property type="entry name" value="Anti-sigma-factor_SerPK"/>
</dbReference>
<gene>
    <name evidence="4" type="ORF">HF519_27975</name>
</gene>
<evidence type="ECO:0000259" key="3">
    <source>
        <dbReference type="Pfam" id="PF14417"/>
    </source>
</evidence>
<dbReference type="InterPro" id="IPR036890">
    <property type="entry name" value="HATPase_C_sf"/>
</dbReference>
<comment type="caution">
    <text evidence="4">The sequence shown here is derived from an EMBL/GenBank/DDBJ whole genome shotgun (WGS) entry which is preliminary data.</text>
</comment>
<dbReference type="Proteomes" id="UP000586918">
    <property type="component" value="Unassembled WGS sequence"/>
</dbReference>
<name>A0A848DSZ4_9PSEU</name>